<dbReference type="PROSITE" id="PS00577">
    <property type="entry name" value="AVIDIN_1"/>
    <property type="match status" value="1"/>
</dbReference>
<evidence type="ECO:0000313" key="11">
    <source>
        <dbReference type="Proteomes" id="UP000694393"/>
    </source>
</evidence>
<keyword evidence="4" id="KW-0964">Secreted</keyword>
<evidence type="ECO:0000256" key="6">
    <source>
        <dbReference type="ARBA" id="ARBA00023157"/>
    </source>
</evidence>
<dbReference type="PROSITE" id="PS51326">
    <property type="entry name" value="AVIDIN_2"/>
    <property type="match status" value="1"/>
</dbReference>
<dbReference type="GO" id="GO:0009374">
    <property type="term" value="F:biotin binding"/>
    <property type="evidence" value="ECO:0007669"/>
    <property type="project" value="InterPro"/>
</dbReference>
<keyword evidence="6 9" id="KW-1015">Disulfide bond</keyword>
<reference evidence="10" key="2">
    <citation type="submission" date="2025-09" db="UniProtKB">
        <authorList>
            <consortium name="Ensembl"/>
        </authorList>
    </citation>
    <scope>IDENTIFICATION</scope>
</reference>
<protein>
    <recommendedName>
        <fullName evidence="12">Avidin</fullName>
    </recommendedName>
</protein>
<dbReference type="InterPro" id="IPR005468">
    <property type="entry name" value="Avidin/str"/>
</dbReference>
<comment type="similarity">
    <text evidence="2">Belongs to the avidin/streptavidin family.</text>
</comment>
<keyword evidence="7" id="KW-0325">Glycoprotein</keyword>
<dbReference type="InterPro" id="IPR036896">
    <property type="entry name" value="Avidin-like_sf"/>
</dbReference>
<feature type="disulfide bond" evidence="9">
    <location>
        <begin position="61"/>
        <end position="140"/>
    </location>
</feature>
<reference evidence="10" key="1">
    <citation type="submission" date="2025-08" db="UniProtKB">
        <authorList>
            <consortium name="Ensembl"/>
        </authorList>
    </citation>
    <scope>IDENTIFICATION</scope>
</reference>
<dbReference type="PANTHER" id="PTHR34399:SF3">
    <property type="entry name" value="AVID PROTEIN-RELATED"/>
    <property type="match status" value="1"/>
</dbReference>
<evidence type="ECO:0000256" key="3">
    <source>
        <dbReference type="ARBA" id="ARBA00011881"/>
    </source>
</evidence>
<proteinExistence type="inferred from homology"/>
<evidence type="ECO:0000256" key="9">
    <source>
        <dbReference type="PIRSR" id="PIRSR605468-51"/>
    </source>
</evidence>
<evidence type="ECO:0000256" key="4">
    <source>
        <dbReference type="ARBA" id="ARBA00022525"/>
    </source>
</evidence>
<evidence type="ECO:0000256" key="5">
    <source>
        <dbReference type="ARBA" id="ARBA00022729"/>
    </source>
</evidence>
<dbReference type="Pfam" id="PF01382">
    <property type="entry name" value="Avidin"/>
    <property type="match status" value="1"/>
</dbReference>
<dbReference type="SUPFAM" id="SSF50876">
    <property type="entry name" value="Avidin/streptavidin"/>
    <property type="match status" value="1"/>
</dbReference>
<evidence type="ECO:0000313" key="10">
    <source>
        <dbReference type="Ensembl" id="ENSPCEP00000017064.1"/>
    </source>
</evidence>
<keyword evidence="8" id="KW-0092">Biotin</keyword>
<dbReference type="InterPro" id="IPR005469">
    <property type="entry name" value="Avidin"/>
</dbReference>
<dbReference type="Gene3D" id="2.40.128.30">
    <property type="entry name" value="Avidin-like"/>
    <property type="match status" value="1"/>
</dbReference>
<dbReference type="PANTHER" id="PTHR34399">
    <property type="entry name" value="AVIDIN-RELATED"/>
    <property type="match status" value="1"/>
</dbReference>
<organism evidence="10 11">
    <name type="scientific">Pelusios castaneus</name>
    <name type="common">West African mud turtle</name>
    <dbReference type="NCBI Taxonomy" id="367368"/>
    <lineage>
        <taxon>Eukaryota</taxon>
        <taxon>Metazoa</taxon>
        <taxon>Chordata</taxon>
        <taxon>Craniata</taxon>
        <taxon>Vertebrata</taxon>
        <taxon>Euteleostomi</taxon>
        <taxon>Archelosauria</taxon>
        <taxon>Testudinata</taxon>
        <taxon>Testudines</taxon>
        <taxon>Pleurodira</taxon>
        <taxon>Pelomedusidae</taxon>
        <taxon>Pelusios</taxon>
    </lineage>
</organism>
<sequence>MTRREGECGVDPAPRRCLVPCYGDTWGEPGTSQSGDSVSLEAKPLAALVTEGSLAVSPLQCTLTGTWSNELGSNMTISAVNAAGEFSGSYHTAVTATRKSILASPLKGSQQRANQRKQPTFGFSVQWQFSDTTTVFVGQCFVDKRGKEKLETMWLLRDAVGSRKDSWKATRVGSNTFTRIAEENVGEPLKNIL</sequence>
<comment type="subunit">
    <text evidence="3">Homotetramer.</text>
</comment>
<dbReference type="AlphaFoldDB" id="A0A8C8SCK6"/>
<evidence type="ECO:0000256" key="2">
    <source>
        <dbReference type="ARBA" id="ARBA00006297"/>
    </source>
</evidence>
<comment type="subcellular location">
    <subcellularLocation>
        <location evidence="1">Secreted</location>
    </subcellularLocation>
</comment>
<evidence type="ECO:0000256" key="8">
    <source>
        <dbReference type="ARBA" id="ARBA00023267"/>
    </source>
</evidence>
<evidence type="ECO:0000256" key="1">
    <source>
        <dbReference type="ARBA" id="ARBA00004613"/>
    </source>
</evidence>
<evidence type="ECO:0000256" key="7">
    <source>
        <dbReference type="ARBA" id="ARBA00023180"/>
    </source>
</evidence>
<keyword evidence="5" id="KW-0732">Signal</keyword>
<keyword evidence="11" id="KW-1185">Reference proteome</keyword>
<accession>A0A8C8SCK6</accession>
<dbReference type="Ensembl" id="ENSPCET00000017665.1">
    <property type="protein sequence ID" value="ENSPCEP00000017064.1"/>
    <property type="gene ID" value="ENSPCEG00000013411.1"/>
</dbReference>
<evidence type="ECO:0008006" key="12">
    <source>
        <dbReference type="Google" id="ProtNLM"/>
    </source>
</evidence>
<dbReference type="InterPro" id="IPR051764">
    <property type="entry name" value="Avidin/Streptavidin-rel"/>
</dbReference>
<dbReference type="InterPro" id="IPR017889">
    <property type="entry name" value="Avidin-like_CS"/>
</dbReference>
<dbReference type="Proteomes" id="UP000694393">
    <property type="component" value="Unplaced"/>
</dbReference>
<dbReference type="GO" id="GO:0005576">
    <property type="term" value="C:extracellular region"/>
    <property type="evidence" value="ECO:0007669"/>
    <property type="project" value="UniProtKB-SubCell"/>
</dbReference>
<dbReference type="PRINTS" id="PR00709">
    <property type="entry name" value="AVIDIN"/>
</dbReference>
<name>A0A8C8SCK6_9SAUR</name>